<accession>A0A381Z7J2</accession>
<dbReference type="GO" id="GO:0006412">
    <property type="term" value="P:translation"/>
    <property type="evidence" value="ECO:0007669"/>
    <property type="project" value="InterPro"/>
</dbReference>
<proteinExistence type="inferred from homology"/>
<keyword evidence="4" id="KW-0689">Ribosomal protein</keyword>
<dbReference type="NCBIfam" id="TIGR01169">
    <property type="entry name" value="rplA_bact"/>
    <property type="match status" value="1"/>
</dbReference>
<evidence type="ECO:0000256" key="1">
    <source>
        <dbReference type="ARBA" id="ARBA00010531"/>
    </source>
</evidence>
<dbReference type="GO" id="GO:0015934">
    <property type="term" value="C:large ribosomal subunit"/>
    <property type="evidence" value="ECO:0007669"/>
    <property type="project" value="InterPro"/>
</dbReference>
<gene>
    <name evidence="6" type="ORF">METZ01_LOCUS138110</name>
</gene>
<keyword evidence="5" id="KW-0687">Ribonucleoprotein</keyword>
<evidence type="ECO:0000256" key="4">
    <source>
        <dbReference type="ARBA" id="ARBA00022980"/>
    </source>
</evidence>
<evidence type="ECO:0008006" key="7">
    <source>
        <dbReference type="Google" id="ProtNLM"/>
    </source>
</evidence>
<dbReference type="AlphaFoldDB" id="A0A381Z7J2"/>
<evidence type="ECO:0000256" key="3">
    <source>
        <dbReference type="ARBA" id="ARBA00022884"/>
    </source>
</evidence>
<organism evidence="6">
    <name type="scientific">marine metagenome</name>
    <dbReference type="NCBI Taxonomy" id="408172"/>
    <lineage>
        <taxon>unclassified sequences</taxon>
        <taxon>metagenomes</taxon>
        <taxon>ecological metagenomes</taxon>
    </lineage>
</organism>
<reference evidence="6" key="1">
    <citation type="submission" date="2018-05" db="EMBL/GenBank/DDBJ databases">
        <authorList>
            <person name="Lanie J.A."/>
            <person name="Ng W.-L."/>
            <person name="Kazmierczak K.M."/>
            <person name="Andrzejewski T.M."/>
            <person name="Davidsen T.M."/>
            <person name="Wayne K.J."/>
            <person name="Tettelin H."/>
            <person name="Glass J.I."/>
            <person name="Rusch D."/>
            <person name="Podicherti R."/>
            <person name="Tsui H.-C.T."/>
            <person name="Winkler M.E."/>
        </authorList>
    </citation>
    <scope>NUCLEOTIDE SEQUENCE</scope>
</reference>
<dbReference type="HAMAP" id="MF_01318_B">
    <property type="entry name" value="Ribosomal_uL1_B"/>
    <property type="match status" value="1"/>
</dbReference>
<evidence type="ECO:0000256" key="5">
    <source>
        <dbReference type="ARBA" id="ARBA00023274"/>
    </source>
</evidence>
<dbReference type="EMBL" id="UINC01020263">
    <property type="protein sequence ID" value="SVA85256.1"/>
    <property type="molecule type" value="Genomic_DNA"/>
</dbReference>
<dbReference type="GO" id="GO:0003735">
    <property type="term" value="F:structural constituent of ribosome"/>
    <property type="evidence" value="ECO:0007669"/>
    <property type="project" value="InterPro"/>
</dbReference>
<dbReference type="InterPro" id="IPR028364">
    <property type="entry name" value="Ribosomal_uL1/biogenesis"/>
</dbReference>
<dbReference type="PIRSF" id="PIRSF002155">
    <property type="entry name" value="Ribosomal_L1"/>
    <property type="match status" value="1"/>
</dbReference>
<evidence type="ECO:0000256" key="2">
    <source>
        <dbReference type="ARBA" id="ARBA00022730"/>
    </source>
</evidence>
<dbReference type="InterPro" id="IPR002143">
    <property type="entry name" value="Ribosomal_uL1"/>
</dbReference>
<evidence type="ECO:0000313" key="6">
    <source>
        <dbReference type="EMBL" id="SVA85256.1"/>
    </source>
</evidence>
<dbReference type="CDD" id="cd00403">
    <property type="entry name" value="Ribosomal_L1"/>
    <property type="match status" value="1"/>
</dbReference>
<name>A0A381Z7J2_9ZZZZ</name>
<comment type="similarity">
    <text evidence="1">Belongs to the universal ribosomal protein uL1 family.</text>
</comment>
<dbReference type="InterPro" id="IPR005878">
    <property type="entry name" value="Ribosom_uL1_bac-type"/>
</dbReference>
<dbReference type="PANTHER" id="PTHR36427:SF3">
    <property type="entry name" value="LARGE RIBOSOMAL SUBUNIT PROTEIN UL1M"/>
    <property type="match status" value="1"/>
</dbReference>
<keyword evidence="3" id="KW-0694">RNA-binding</keyword>
<dbReference type="SUPFAM" id="SSF56808">
    <property type="entry name" value="Ribosomal protein L1"/>
    <property type="match status" value="1"/>
</dbReference>
<dbReference type="Gene3D" id="3.40.50.790">
    <property type="match status" value="1"/>
</dbReference>
<dbReference type="InterPro" id="IPR023674">
    <property type="entry name" value="Ribosomal_uL1-like"/>
</dbReference>
<protein>
    <recommendedName>
        <fullName evidence="7">50S ribosomal protein L1</fullName>
    </recommendedName>
</protein>
<dbReference type="InterPro" id="IPR016095">
    <property type="entry name" value="Ribosomal_uL1_3-a/b-sand"/>
</dbReference>
<sequence>MNKRLKKIIDENDFTKKFNIDEAVDLAINTATTKFDETIDICMNLNIDSKNGEQNVRGTITLPKGLGKKVKVCVFAKEDKQQEAKDAGADIVGGDELIEKVEDGFTDFDRCISTPDMMSKVGKLGKVLGPRSLMPNPKLGSVTNDLKKAIEDAKAGEIEYKNSDTLVQAGIGKSSFDKEEIKKNIIFFVEKISKDKPSGIKGDFIKRLFISPTMGPGINIDLGSINNS</sequence>
<dbReference type="FunFam" id="3.40.50.790:FF:000001">
    <property type="entry name" value="50S ribosomal protein L1"/>
    <property type="match status" value="1"/>
</dbReference>
<keyword evidence="2" id="KW-0699">rRNA-binding</keyword>
<dbReference type="Pfam" id="PF00687">
    <property type="entry name" value="Ribosomal_L1"/>
    <property type="match status" value="1"/>
</dbReference>
<dbReference type="PANTHER" id="PTHR36427">
    <property type="entry name" value="54S RIBOSOMAL PROTEIN L1, MITOCHONDRIAL"/>
    <property type="match status" value="1"/>
</dbReference>
<dbReference type="Gene3D" id="3.30.190.20">
    <property type="match status" value="1"/>
</dbReference>
<dbReference type="GO" id="GO:0019843">
    <property type="term" value="F:rRNA binding"/>
    <property type="evidence" value="ECO:0007669"/>
    <property type="project" value="UniProtKB-KW"/>
</dbReference>